<dbReference type="SMART" id="SM00034">
    <property type="entry name" value="CLECT"/>
    <property type="match status" value="1"/>
</dbReference>
<feature type="signal peptide" evidence="2">
    <location>
        <begin position="1"/>
        <end position="23"/>
    </location>
</feature>
<evidence type="ECO:0000313" key="4">
    <source>
        <dbReference type="Ensembl" id="ENSHBUP00000004469.1"/>
    </source>
</evidence>
<dbReference type="Proteomes" id="UP000264840">
    <property type="component" value="Unplaced"/>
</dbReference>
<dbReference type="CDD" id="cd00037">
    <property type="entry name" value="CLECT"/>
    <property type="match status" value="1"/>
</dbReference>
<protein>
    <submittedName>
        <fullName evidence="4">Macrophage mannose receptor 1-like</fullName>
    </submittedName>
</protein>
<organism evidence="4 5">
    <name type="scientific">Haplochromis burtoni</name>
    <name type="common">Burton's mouthbrooder</name>
    <name type="synonym">Chromis burtoni</name>
    <dbReference type="NCBI Taxonomy" id="8153"/>
    <lineage>
        <taxon>Eukaryota</taxon>
        <taxon>Metazoa</taxon>
        <taxon>Chordata</taxon>
        <taxon>Craniata</taxon>
        <taxon>Vertebrata</taxon>
        <taxon>Euteleostomi</taxon>
        <taxon>Actinopterygii</taxon>
        <taxon>Neopterygii</taxon>
        <taxon>Teleostei</taxon>
        <taxon>Neoteleostei</taxon>
        <taxon>Acanthomorphata</taxon>
        <taxon>Ovalentaria</taxon>
        <taxon>Cichlomorphae</taxon>
        <taxon>Cichliformes</taxon>
        <taxon>Cichlidae</taxon>
        <taxon>African cichlids</taxon>
        <taxon>Pseudocrenilabrinae</taxon>
        <taxon>Haplochromini</taxon>
        <taxon>Haplochromis</taxon>
    </lineage>
</organism>
<dbReference type="Pfam" id="PF00059">
    <property type="entry name" value="Lectin_C"/>
    <property type="match status" value="1"/>
</dbReference>
<dbReference type="Gene3D" id="3.10.100.10">
    <property type="entry name" value="Mannose-Binding Protein A, subunit A"/>
    <property type="match status" value="1"/>
</dbReference>
<evidence type="ECO:0000259" key="3">
    <source>
        <dbReference type="PROSITE" id="PS50041"/>
    </source>
</evidence>
<dbReference type="PROSITE" id="PS50041">
    <property type="entry name" value="C_TYPE_LECTIN_2"/>
    <property type="match status" value="1"/>
</dbReference>
<keyword evidence="5" id="KW-1185">Reference proteome</keyword>
<reference evidence="4" key="1">
    <citation type="submission" date="2025-08" db="UniProtKB">
        <authorList>
            <consortium name="Ensembl"/>
        </authorList>
    </citation>
    <scope>IDENTIFICATION</scope>
</reference>
<dbReference type="GeneTree" id="ENSGT01050000244842"/>
<accession>A0A3Q2V218</accession>
<evidence type="ECO:0000313" key="5">
    <source>
        <dbReference type="Proteomes" id="UP000264840"/>
    </source>
</evidence>
<dbReference type="InterPro" id="IPR050111">
    <property type="entry name" value="C-type_lectin/snaclec_domain"/>
</dbReference>
<dbReference type="SUPFAM" id="SSF56436">
    <property type="entry name" value="C-type lectin-like"/>
    <property type="match status" value="1"/>
</dbReference>
<name>A0A3Q2V218_HAPBU</name>
<keyword evidence="2" id="KW-0732">Signal</keyword>
<evidence type="ECO:0000256" key="1">
    <source>
        <dbReference type="ARBA" id="ARBA00023157"/>
    </source>
</evidence>
<proteinExistence type="predicted"/>
<dbReference type="PROSITE" id="PS00615">
    <property type="entry name" value="C_TYPE_LECTIN_1"/>
    <property type="match status" value="1"/>
</dbReference>
<reference evidence="4" key="2">
    <citation type="submission" date="2025-09" db="UniProtKB">
        <authorList>
            <consortium name="Ensembl"/>
        </authorList>
    </citation>
    <scope>IDENTIFICATION</scope>
</reference>
<feature type="chain" id="PRO_5018669203" evidence="2">
    <location>
        <begin position="24"/>
        <end position="173"/>
    </location>
</feature>
<dbReference type="Ensembl" id="ENSHBUT00000008657.1">
    <property type="protein sequence ID" value="ENSHBUP00000004469.1"/>
    <property type="gene ID" value="ENSHBUG00000005793.1"/>
</dbReference>
<keyword evidence="1" id="KW-1015">Disulfide bond</keyword>
<dbReference type="InterPro" id="IPR018378">
    <property type="entry name" value="C-type_lectin_CS"/>
</dbReference>
<dbReference type="AlphaFoldDB" id="A0A3Q2V218"/>
<feature type="domain" description="C-type lectin" evidence="3">
    <location>
        <begin position="35"/>
        <end position="151"/>
    </location>
</feature>
<dbReference type="InterPro" id="IPR001304">
    <property type="entry name" value="C-type_lectin-like"/>
</dbReference>
<dbReference type="OMA" id="WICTCRF"/>
<evidence type="ECO:0000256" key="2">
    <source>
        <dbReference type="SAM" id="SignalP"/>
    </source>
</evidence>
<sequence length="173" mass="19859">LGKFLFNLFCVVILPFLFPLSPTELRCSGPDWFEFGDFCYKPFGDKKTWHDAQSSCRALGAELVSILSMTEQSWLEAFYILNDIWIGLNDLFYAGLFSWSDQHITTFTYWAPGEPNNHDGFSEDCVEINANGTYSLWNDLNCDAHQDWICTCRFSTEGSSHEFASLKDRAIFI</sequence>
<dbReference type="PANTHER" id="PTHR22803">
    <property type="entry name" value="MANNOSE, PHOSPHOLIPASE, LECTIN RECEPTOR RELATED"/>
    <property type="match status" value="1"/>
</dbReference>
<dbReference type="InterPro" id="IPR016187">
    <property type="entry name" value="CTDL_fold"/>
</dbReference>
<dbReference type="InterPro" id="IPR016186">
    <property type="entry name" value="C-type_lectin-like/link_sf"/>
</dbReference>